<reference evidence="3" key="1">
    <citation type="submission" date="2016-03" db="EMBL/GenBank/DDBJ databases">
        <title>Mechanisms controlling the formation of the plant cell surface in tip-growing cells are functionally conserved among land plants.</title>
        <authorList>
            <person name="Honkanen S."/>
            <person name="Jones V.A."/>
            <person name="Morieri G."/>
            <person name="Champion C."/>
            <person name="Hetherington A.J."/>
            <person name="Kelly S."/>
            <person name="Saint-Marcoux D."/>
            <person name="Proust H."/>
            <person name="Prescott H."/>
            <person name="Dolan L."/>
        </authorList>
    </citation>
    <scope>NUCLEOTIDE SEQUENCE [LARGE SCALE GENOMIC DNA]</scope>
    <source>
        <tissue evidence="3">Whole gametophyte</tissue>
    </source>
</reference>
<keyword evidence="2" id="KW-1133">Transmembrane helix</keyword>
<proteinExistence type="predicted"/>
<feature type="region of interest" description="Disordered" evidence="1">
    <location>
        <begin position="1"/>
        <end position="22"/>
    </location>
</feature>
<evidence type="ECO:0000313" key="4">
    <source>
        <dbReference type="Proteomes" id="UP000077202"/>
    </source>
</evidence>
<organism evidence="3 4">
    <name type="scientific">Marchantia polymorpha subsp. ruderalis</name>
    <dbReference type="NCBI Taxonomy" id="1480154"/>
    <lineage>
        <taxon>Eukaryota</taxon>
        <taxon>Viridiplantae</taxon>
        <taxon>Streptophyta</taxon>
        <taxon>Embryophyta</taxon>
        <taxon>Marchantiophyta</taxon>
        <taxon>Marchantiopsida</taxon>
        <taxon>Marchantiidae</taxon>
        <taxon>Marchantiales</taxon>
        <taxon>Marchantiaceae</taxon>
        <taxon>Marchantia</taxon>
    </lineage>
</organism>
<keyword evidence="4" id="KW-1185">Reference proteome</keyword>
<dbReference type="EMBL" id="LVLJ01003243">
    <property type="protein sequence ID" value="OAE22266.1"/>
    <property type="molecule type" value="Genomic_DNA"/>
</dbReference>
<evidence type="ECO:0000313" key="3">
    <source>
        <dbReference type="EMBL" id="OAE22266.1"/>
    </source>
</evidence>
<evidence type="ECO:0000256" key="1">
    <source>
        <dbReference type="SAM" id="MobiDB-lite"/>
    </source>
</evidence>
<accession>A0A176VQX2</accession>
<dbReference type="AlphaFoldDB" id="A0A176VQX2"/>
<keyword evidence="2" id="KW-0812">Transmembrane</keyword>
<keyword evidence="2" id="KW-0472">Membrane</keyword>
<gene>
    <name evidence="3" type="ORF">AXG93_3491s1050</name>
</gene>
<sequence length="161" mass="18000">MLHPCLEAPVRQNDGGELDGSTAMQTTADDMVNQEDTVHNVLLELHEVKVHVDRLYRDQQVFVDAADAMLVGAVLISSVTFGGWLQFALGIHRMSKDAQSQEHQVSVKMANISDLDKREEQKIEVYALMAFKNTRVLEVDGFSGQLRRLLHSSQNPGYGHL</sequence>
<dbReference type="Proteomes" id="UP000077202">
    <property type="component" value="Unassembled WGS sequence"/>
</dbReference>
<name>A0A176VQX2_MARPO</name>
<comment type="caution">
    <text evidence="3">The sequence shown here is derived from an EMBL/GenBank/DDBJ whole genome shotgun (WGS) entry which is preliminary data.</text>
</comment>
<evidence type="ECO:0000256" key="2">
    <source>
        <dbReference type="SAM" id="Phobius"/>
    </source>
</evidence>
<protein>
    <submittedName>
        <fullName evidence="3">Uncharacterized protein</fullName>
    </submittedName>
</protein>
<feature type="transmembrane region" description="Helical" evidence="2">
    <location>
        <begin position="68"/>
        <end position="91"/>
    </location>
</feature>